<dbReference type="InterPro" id="IPR029061">
    <property type="entry name" value="THDP-binding"/>
</dbReference>
<reference evidence="11 12" key="1">
    <citation type="submission" date="2014-02" db="EMBL/GenBank/DDBJ databases">
        <title>Vibrio fortis Dalian14 Genome Sequencing.</title>
        <authorList>
            <person name="Wang Y."/>
            <person name="Song L."/>
            <person name="Liu G."/>
            <person name="Ding J."/>
        </authorList>
    </citation>
    <scope>NUCLEOTIDE SEQUENCE [LARGE SCALE GENOMIC DNA]</scope>
    <source>
        <strain evidence="11 12">Dalian14</strain>
    </source>
</reference>
<evidence type="ECO:0000256" key="1">
    <source>
        <dbReference type="ARBA" id="ARBA00022428"/>
    </source>
</evidence>
<feature type="domain" description="Menaquinone biosynthesis protein MenD middle" evidence="10">
    <location>
        <begin position="188"/>
        <end position="404"/>
    </location>
</feature>
<keyword evidence="4 7" id="KW-0460">Magnesium</keyword>
<dbReference type="EMBL" id="JFFR01000002">
    <property type="protein sequence ID" value="KDN30536.1"/>
    <property type="molecule type" value="Genomic_DNA"/>
</dbReference>
<keyword evidence="3 7" id="KW-0479">Metal-binding</keyword>
<dbReference type="GO" id="GO:0000287">
    <property type="term" value="F:magnesium ion binding"/>
    <property type="evidence" value="ECO:0007669"/>
    <property type="project" value="UniProtKB-UniRule"/>
</dbReference>
<sequence length="574" mass="62960">MKHGQAVLNRVWSSTLLEELARSGVEHVCIAPGSRSTPLTLEAEANNKLTIHTHFDERGLGFFALGLAKATKSKVAVIVTSGTAVANLLPAVAEAGLTRESLILLTSDRPVELVNCGANQAIQQLGIFSQHVEGSLNLPSPNTQVSLNWLLCSLDDLLAQQSAKGGPIHINCPYPEPLYSKENSDIYHEYLSSIAAWKESDKLYTSKAYSLNATSPNISSSDYYQRRGVIVIGSLALEEAQAAKQFAQSLGWPVFCDAQSGVASDWQHYDLWLQIPEFAQQLNDCDCIVQFGERIVSKRLNHWIKQQAKHFSPEQYLVISRDSHCINQDHLPQTHIVSQPASWLASQSLPSLHAQSAEWADSLKSASQSITQLSRAQLMNDDQLTELSVAVDLSARLKERALFVGNSLMVRLVDMLSAVPNSSVYSNRGASGIDGLVATAAGVLKARQQPMMMLIGDTSLLYDLNSLALLSESQTPMVIVVTNNDGGAIFDLIPVPQQQKQSLYQMPHGYSFEHAAAQFRLQYVAPETLTQYQDVIDSHFKQGEGTLLVEVKTPPEQASHLLKQFNSMLKEAQA</sequence>
<comment type="function">
    <text evidence="7">Catalyzes the thiamine diphosphate-dependent decarboxylation of 2-oxoglutarate and the subsequent addition of the resulting succinic semialdehyde-thiamine pyrophosphate anion to isochorismate to yield 2-succinyl-5-enolpyruvyl-6-hydroxy-3-cyclohexene-1-carboxylate (SEPHCHC).</text>
</comment>
<dbReference type="InterPro" id="IPR029035">
    <property type="entry name" value="DHS-like_NAD/FAD-binding_dom"/>
</dbReference>
<evidence type="ECO:0000313" key="11">
    <source>
        <dbReference type="EMBL" id="KDN30536.1"/>
    </source>
</evidence>
<comment type="pathway">
    <text evidence="7">Quinol/quinone metabolism; menaquinone biosynthesis.</text>
</comment>
<keyword evidence="2 7" id="KW-0808">Transferase</keyword>
<feature type="domain" description="Thiamine pyrophosphate enzyme TPP-binding" evidence="8">
    <location>
        <begin position="422"/>
        <end position="551"/>
    </location>
</feature>
<dbReference type="Pfam" id="PF02775">
    <property type="entry name" value="TPP_enzyme_C"/>
    <property type="match status" value="1"/>
</dbReference>
<dbReference type="Pfam" id="PF02776">
    <property type="entry name" value="TPP_enzyme_N"/>
    <property type="match status" value="1"/>
</dbReference>
<dbReference type="GO" id="GO:0030976">
    <property type="term" value="F:thiamine pyrophosphate binding"/>
    <property type="evidence" value="ECO:0007669"/>
    <property type="project" value="UniProtKB-UniRule"/>
</dbReference>
<keyword evidence="12" id="KW-1185">Reference proteome</keyword>
<comment type="similarity">
    <text evidence="7">Belongs to the TPP enzyme family. MenD subfamily.</text>
</comment>
<evidence type="ECO:0000313" key="12">
    <source>
        <dbReference type="Proteomes" id="UP000027219"/>
    </source>
</evidence>
<keyword evidence="1 7" id="KW-0474">Menaquinone biosynthesis</keyword>
<dbReference type="GO" id="GO:0030145">
    <property type="term" value="F:manganese ion binding"/>
    <property type="evidence" value="ECO:0007669"/>
    <property type="project" value="UniProtKB-UniRule"/>
</dbReference>
<keyword evidence="5 7" id="KW-0786">Thiamine pyrophosphate</keyword>
<gene>
    <name evidence="7" type="primary">menD</name>
    <name evidence="11" type="ORF">VFDL14_07375</name>
</gene>
<accession>A0A066USV8</accession>
<dbReference type="InterPro" id="IPR004433">
    <property type="entry name" value="MenaQ_synth_MenD"/>
</dbReference>
<dbReference type="InterPro" id="IPR032264">
    <property type="entry name" value="MenD_middle"/>
</dbReference>
<dbReference type="InterPro" id="IPR012001">
    <property type="entry name" value="Thiamin_PyroP_enz_TPP-bd_dom"/>
</dbReference>
<dbReference type="SUPFAM" id="SSF52467">
    <property type="entry name" value="DHS-like NAD/FAD-binding domain"/>
    <property type="match status" value="1"/>
</dbReference>
<dbReference type="RefSeq" id="WP_032549752.1">
    <property type="nucleotide sequence ID" value="NZ_JFFR01000002.1"/>
</dbReference>
<name>A0A066USV8_9VIBR</name>
<feature type="domain" description="Thiamine pyrophosphate enzyme N-terminal TPP-binding" evidence="9">
    <location>
        <begin position="15"/>
        <end position="124"/>
    </location>
</feature>
<dbReference type="UniPathway" id="UPA00079"/>
<proteinExistence type="inferred from homology"/>
<dbReference type="SUPFAM" id="SSF52518">
    <property type="entry name" value="Thiamin diphosphate-binding fold (THDP-binding)"/>
    <property type="match status" value="2"/>
</dbReference>
<evidence type="ECO:0000259" key="9">
    <source>
        <dbReference type="Pfam" id="PF02776"/>
    </source>
</evidence>
<dbReference type="Pfam" id="PF16582">
    <property type="entry name" value="TPP_enzyme_M_2"/>
    <property type="match status" value="1"/>
</dbReference>
<dbReference type="PANTHER" id="PTHR42916:SF1">
    <property type="entry name" value="PROTEIN PHYLLO, CHLOROPLASTIC"/>
    <property type="match status" value="1"/>
</dbReference>
<dbReference type="NCBIfam" id="TIGR00173">
    <property type="entry name" value="menD"/>
    <property type="match status" value="1"/>
</dbReference>
<protein>
    <recommendedName>
        <fullName evidence="7">2-succinyl-5-enolpyruvyl-6-hydroxy-3-cyclohexene-1-carboxylate synthase</fullName>
        <shortName evidence="7">SEPHCHC synthase</shortName>
        <ecNumber evidence="7">2.2.1.9</ecNumber>
    </recommendedName>
    <alternativeName>
        <fullName evidence="7">Menaquinone biosynthesis protein MenD</fullName>
    </alternativeName>
</protein>
<evidence type="ECO:0000256" key="7">
    <source>
        <dbReference type="HAMAP-Rule" id="MF_01659"/>
    </source>
</evidence>
<dbReference type="PIRSF" id="PIRSF004983">
    <property type="entry name" value="MenD"/>
    <property type="match status" value="1"/>
</dbReference>
<dbReference type="CDD" id="cd07037">
    <property type="entry name" value="TPP_PYR_MenD"/>
    <property type="match status" value="1"/>
</dbReference>
<comment type="caution">
    <text evidence="11">The sequence shown here is derived from an EMBL/GenBank/DDBJ whole genome shotgun (WGS) entry which is preliminary data.</text>
</comment>
<evidence type="ECO:0000256" key="4">
    <source>
        <dbReference type="ARBA" id="ARBA00022842"/>
    </source>
</evidence>
<comment type="cofactor">
    <cofactor evidence="7">
        <name>Mg(2+)</name>
        <dbReference type="ChEBI" id="CHEBI:18420"/>
    </cofactor>
    <cofactor evidence="7">
        <name>Mn(2+)</name>
        <dbReference type="ChEBI" id="CHEBI:29035"/>
    </cofactor>
</comment>
<evidence type="ECO:0000259" key="8">
    <source>
        <dbReference type="Pfam" id="PF02775"/>
    </source>
</evidence>
<evidence type="ECO:0000256" key="6">
    <source>
        <dbReference type="ARBA" id="ARBA00023211"/>
    </source>
</evidence>
<dbReference type="AlphaFoldDB" id="A0A066USV8"/>
<dbReference type="GO" id="GO:0009234">
    <property type="term" value="P:menaquinone biosynthetic process"/>
    <property type="evidence" value="ECO:0007669"/>
    <property type="project" value="UniProtKB-UniRule"/>
</dbReference>
<dbReference type="GO" id="GO:0070204">
    <property type="term" value="F:2-succinyl-5-enolpyruvyl-6-hydroxy-3-cyclohexene-1-carboxylic-acid synthase activity"/>
    <property type="evidence" value="ECO:0007669"/>
    <property type="project" value="UniProtKB-UniRule"/>
</dbReference>
<evidence type="ECO:0000256" key="3">
    <source>
        <dbReference type="ARBA" id="ARBA00022723"/>
    </source>
</evidence>
<dbReference type="OrthoDB" id="9791859at2"/>
<dbReference type="Gene3D" id="3.40.50.970">
    <property type="match status" value="2"/>
</dbReference>
<dbReference type="STRING" id="212667.VFDL14_07375"/>
<dbReference type="PANTHER" id="PTHR42916">
    <property type="entry name" value="2-SUCCINYL-5-ENOLPYRUVYL-6-HYDROXY-3-CYCLOHEXENE-1-CARBOXYLATE SYNTHASE"/>
    <property type="match status" value="1"/>
</dbReference>
<dbReference type="CDD" id="cd02009">
    <property type="entry name" value="TPP_SHCHC_synthase"/>
    <property type="match status" value="1"/>
</dbReference>
<evidence type="ECO:0000259" key="10">
    <source>
        <dbReference type="Pfam" id="PF16582"/>
    </source>
</evidence>
<evidence type="ECO:0000256" key="5">
    <source>
        <dbReference type="ARBA" id="ARBA00023052"/>
    </source>
</evidence>
<organism evidence="11 12">
    <name type="scientific">Vibrio fortis</name>
    <dbReference type="NCBI Taxonomy" id="212667"/>
    <lineage>
        <taxon>Bacteria</taxon>
        <taxon>Pseudomonadati</taxon>
        <taxon>Pseudomonadota</taxon>
        <taxon>Gammaproteobacteria</taxon>
        <taxon>Vibrionales</taxon>
        <taxon>Vibrionaceae</taxon>
        <taxon>Vibrio</taxon>
    </lineage>
</organism>
<dbReference type="Proteomes" id="UP000027219">
    <property type="component" value="Unassembled WGS sequence"/>
</dbReference>
<comment type="subunit">
    <text evidence="7">Homodimer.</text>
</comment>
<evidence type="ECO:0000256" key="2">
    <source>
        <dbReference type="ARBA" id="ARBA00022679"/>
    </source>
</evidence>
<dbReference type="HAMAP" id="MF_01659">
    <property type="entry name" value="MenD"/>
    <property type="match status" value="1"/>
</dbReference>
<dbReference type="EC" id="2.2.1.9" evidence="7"/>
<comment type="pathway">
    <text evidence="7">Quinol/quinone metabolism; 1,4-dihydroxy-2-naphthoate biosynthesis; 1,4-dihydroxy-2-naphthoate from chorismate: step 2/7.</text>
</comment>
<dbReference type="Gene3D" id="3.40.50.1220">
    <property type="entry name" value="TPP-binding domain"/>
    <property type="match status" value="1"/>
</dbReference>
<comment type="catalytic activity">
    <reaction evidence="7">
        <text>isochorismate + 2-oxoglutarate + H(+) = 5-enolpyruvoyl-6-hydroxy-2-succinyl-cyclohex-3-ene-1-carboxylate + CO2</text>
        <dbReference type="Rhea" id="RHEA:25593"/>
        <dbReference type="ChEBI" id="CHEBI:15378"/>
        <dbReference type="ChEBI" id="CHEBI:16526"/>
        <dbReference type="ChEBI" id="CHEBI:16810"/>
        <dbReference type="ChEBI" id="CHEBI:29780"/>
        <dbReference type="ChEBI" id="CHEBI:58818"/>
        <dbReference type="EC" id="2.2.1.9"/>
    </reaction>
</comment>
<keyword evidence="6 7" id="KW-0464">Manganese</keyword>
<dbReference type="InterPro" id="IPR011766">
    <property type="entry name" value="TPP_enzyme_TPP-bd"/>
</dbReference>
<dbReference type="UniPathway" id="UPA01057">
    <property type="reaction ID" value="UER00164"/>
</dbReference>
<comment type="cofactor">
    <cofactor evidence="7">
        <name>thiamine diphosphate</name>
        <dbReference type="ChEBI" id="CHEBI:58937"/>
    </cofactor>
    <text evidence="7">Binds 1 thiamine pyrophosphate per subunit.</text>
</comment>